<evidence type="ECO:0000313" key="3">
    <source>
        <dbReference type="Proteomes" id="UP000324222"/>
    </source>
</evidence>
<organism evidence="2 3">
    <name type="scientific">Portunus trituberculatus</name>
    <name type="common">Swimming crab</name>
    <name type="synonym">Neptunus trituberculatus</name>
    <dbReference type="NCBI Taxonomy" id="210409"/>
    <lineage>
        <taxon>Eukaryota</taxon>
        <taxon>Metazoa</taxon>
        <taxon>Ecdysozoa</taxon>
        <taxon>Arthropoda</taxon>
        <taxon>Crustacea</taxon>
        <taxon>Multicrustacea</taxon>
        <taxon>Malacostraca</taxon>
        <taxon>Eumalacostraca</taxon>
        <taxon>Eucarida</taxon>
        <taxon>Decapoda</taxon>
        <taxon>Pleocyemata</taxon>
        <taxon>Brachyura</taxon>
        <taxon>Eubrachyura</taxon>
        <taxon>Portunoidea</taxon>
        <taxon>Portunidae</taxon>
        <taxon>Portuninae</taxon>
        <taxon>Portunus</taxon>
    </lineage>
</organism>
<dbReference type="EMBL" id="VSRR010077442">
    <property type="protein sequence ID" value="MPC88321.1"/>
    <property type="molecule type" value="Genomic_DNA"/>
</dbReference>
<proteinExistence type="predicted"/>
<evidence type="ECO:0000256" key="1">
    <source>
        <dbReference type="SAM" id="MobiDB-lite"/>
    </source>
</evidence>
<sequence>MKNSGFSARRSVRQLTLRQQPANQAADRHSATLPGNTAANTSPESQSISQFIKQAARRTGGQFNRQADKQLARYSVREPVCQSVVKLPRA</sequence>
<feature type="region of interest" description="Disordered" evidence="1">
    <location>
        <begin position="1"/>
        <end position="61"/>
    </location>
</feature>
<protein>
    <submittedName>
        <fullName evidence="2">Uncharacterized protein</fullName>
    </submittedName>
</protein>
<name>A0A5B7IRW4_PORTR</name>
<accession>A0A5B7IRW4</accession>
<keyword evidence="3" id="KW-1185">Reference proteome</keyword>
<feature type="compositionally biased region" description="Polar residues" evidence="1">
    <location>
        <begin position="13"/>
        <end position="23"/>
    </location>
</feature>
<evidence type="ECO:0000313" key="2">
    <source>
        <dbReference type="EMBL" id="MPC88321.1"/>
    </source>
</evidence>
<gene>
    <name evidence="2" type="ORF">E2C01_083222</name>
</gene>
<dbReference type="AlphaFoldDB" id="A0A5B7IRW4"/>
<dbReference type="Proteomes" id="UP000324222">
    <property type="component" value="Unassembled WGS sequence"/>
</dbReference>
<reference evidence="2 3" key="1">
    <citation type="submission" date="2019-05" db="EMBL/GenBank/DDBJ databases">
        <title>Another draft genome of Portunus trituberculatus and its Hox gene families provides insights of decapod evolution.</title>
        <authorList>
            <person name="Jeong J.-H."/>
            <person name="Song I."/>
            <person name="Kim S."/>
            <person name="Choi T."/>
            <person name="Kim D."/>
            <person name="Ryu S."/>
            <person name="Kim W."/>
        </authorList>
    </citation>
    <scope>NUCLEOTIDE SEQUENCE [LARGE SCALE GENOMIC DNA]</scope>
    <source>
        <tissue evidence="2">Muscle</tissue>
    </source>
</reference>
<feature type="compositionally biased region" description="Polar residues" evidence="1">
    <location>
        <begin position="33"/>
        <end position="52"/>
    </location>
</feature>
<comment type="caution">
    <text evidence="2">The sequence shown here is derived from an EMBL/GenBank/DDBJ whole genome shotgun (WGS) entry which is preliminary data.</text>
</comment>